<dbReference type="EMBL" id="LAVV01006659">
    <property type="protein sequence ID" value="KNZ58886.1"/>
    <property type="molecule type" value="Genomic_DNA"/>
</dbReference>
<proteinExistence type="predicted"/>
<dbReference type="VEuPathDB" id="FungiDB:VP01_183g2"/>
<dbReference type="OrthoDB" id="2512050at2759"/>
<dbReference type="AlphaFoldDB" id="A0A0L6VDP6"/>
<dbReference type="Proteomes" id="UP000037035">
    <property type="component" value="Unassembled WGS sequence"/>
</dbReference>
<comment type="caution">
    <text evidence="1">The sequence shown here is derived from an EMBL/GenBank/DDBJ whole genome shotgun (WGS) entry which is preliminary data.</text>
</comment>
<reference evidence="1 2" key="1">
    <citation type="submission" date="2015-08" db="EMBL/GenBank/DDBJ databases">
        <title>Next Generation Sequencing and Analysis of the Genome of Puccinia sorghi L Schw, the Causal Agent of Maize Common Rust.</title>
        <authorList>
            <person name="Rochi L."/>
            <person name="Burguener G."/>
            <person name="Darino M."/>
            <person name="Turjanski A."/>
            <person name="Kreff E."/>
            <person name="Dieguez M.J."/>
            <person name="Sacco F."/>
        </authorList>
    </citation>
    <scope>NUCLEOTIDE SEQUENCE [LARGE SCALE GENOMIC DNA]</scope>
    <source>
        <strain evidence="1 2">RO10H11247</strain>
    </source>
</reference>
<gene>
    <name evidence="1" type="ORF">VP01_183g2</name>
</gene>
<name>A0A0L6VDP6_9BASI</name>
<organism evidence="1 2">
    <name type="scientific">Puccinia sorghi</name>
    <dbReference type="NCBI Taxonomy" id="27349"/>
    <lineage>
        <taxon>Eukaryota</taxon>
        <taxon>Fungi</taxon>
        <taxon>Dikarya</taxon>
        <taxon>Basidiomycota</taxon>
        <taxon>Pucciniomycotina</taxon>
        <taxon>Pucciniomycetes</taxon>
        <taxon>Pucciniales</taxon>
        <taxon>Pucciniaceae</taxon>
        <taxon>Puccinia</taxon>
    </lineage>
</organism>
<protein>
    <submittedName>
        <fullName evidence="1">Uncharacterized protein</fullName>
    </submittedName>
</protein>
<evidence type="ECO:0000313" key="2">
    <source>
        <dbReference type="Proteomes" id="UP000037035"/>
    </source>
</evidence>
<sequence length="379" mass="44545">MDIIHLNLEGLAGRVKDTFQNSENNVSASVLNSDVVEIINKMVSDGQVKRLNVILHDLNSLKEDKEDKFSELNILIKKLQRNIFQLVDYIYKQEIISAKALKTFFQMEGTLELAALNMYFTPELDKISDFWLEIYTDKDPISTLNRWDCANYRTLYEILDERDKRYFSYLSLRIFKVDFETSERTLFDSIFKDDHLFHTLEEYLSDFSKDSLSKDKKVLINHGGINSYSQIRNNIQALIERFHNSDCEKSTTAAFFILNFIQINYGLEILDVKKGDLSQARMNSMSSRFQLLAELQNIKWYMARKTSSELTLTHEMKSMGGEVVMIYKYCHLLLPKIQHFFLENDSVNYSQNHNLLAEKYHIELRMNKIMSCSKYYSLK</sequence>
<keyword evidence="2" id="KW-1185">Reference proteome</keyword>
<evidence type="ECO:0000313" key="1">
    <source>
        <dbReference type="EMBL" id="KNZ58886.1"/>
    </source>
</evidence>
<accession>A0A0L6VDP6</accession>